<dbReference type="GO" id="GO:0050839">
    <property type="term" value="F:cell adhesion molecule binding"/>
    <property type="evidence" value="ECO:0007669"/>
    <property type="project" value="TreeGrafter"/>
</dbReference>
<evidence type="ECO:0000256" key="7">
    <source>
        <dbReference type="SAM" id="MobiDB-lite"/>
    </source>
</evidence>
<feature type="non-terminal residue" evidence="11">
    <location>
        <position position="968"/>
    </location>
</feature>
<dbReference type="OrthoDB" id="10028801at2759"/>
<dbReference type="FunFam" id="2.60.40.10:FF:000405">
    <property type="entry name" value="nephrin isoform X1"/>
    <property type="match status" value="2"/>
</dbReference>
<name>A0A0T6ATC5_9SCAR</name>
<dbReference type="PROSITE" id="PS50835">
    <property type="entry name" value="IG_LIKE"/>
    <property type="match status" value="7"/>
</dbReference>
<reference evidence="11 12" key="1">
    <citation type="submission" date="2015-09" db="EMBL/GenBank/DDBJ databases">
        <title>Draft genome of the scarab beetle Oryctes borbonicus.</title>
        <authorList>
            <person name="Meyer J.M."/>
            <person name="Markov G.V."/>
            <person name="Baskaran P."/>
            <person name="Herrmann M."/>
            <person name="Sommer R.J."/>
            <person name="Roedelsperger C."/>
        </authorList>
    </citation>
    <scope>NUCLEOTIDE SEQUENCE [LARGE SCALE GENOMIC DNA]</scope>
    <source>
        <strain evidence="11">OB123</strain>
        <tissue evidence="11">Whole animal</tissue>
    </source>
</reference>
<dbReference type="GO" id="GO:0005911">
    <property type="term" value="C:cell-cell junction"/>
    <property type="evidence" value="ECO:0007669"/>
    <property type="project" value="TreeGrafter"/>
</dbReference>
<feature type="compositionally biased region" description="Basic and acidic residues" evidence="7">
    <location>
        <begin position="942"/>
        <end position="953"/>
    </location>
</feature>
<feature type="domain" description="Ig-like" evidence="9">
    <location>
        <begin position="4"/>
        <end position="93"/>
    </location>
</feature>
<keyword evidence="8" id="KW-1133">Transmembrane helix</keyword>
<keyword evidence="12" id="KW-1185">Reference proteome</keyword>
<dbReference type="Pfam" id="PF08205">
    <property type="entry name" value="C2-set_2"/>
    <property type="match status" value="2"/>
</dbReference>
<dbReference type="Pfam" id="PF13927">
    <property type="entry name" value="Ig_3"/>
    <property type="match status" value="4"/>
</dbReference>
<dbReference type="InterPro" id="IPR051275">
    <property type="entry name" value="Cell_adhesion_signaling"/>
</dbReference>
<evidence type="ECO:0000256" key="8">
    <source>
        <dbReference type="SAM" id="Phobius"/>
    </source>
</evidence>
<evidence type="ECO:0000259" key="9">
    <source>
        <dbReference type="PROSITE" id="PS50835"/>
    </source>
</evidence>
<dbReference type="InterPro" id="IPR013098">
    <property type="entry name" value="Ig_I-set"/>
</dbReference>
<feature type="domain" description="Ig-like" evidence="9">
    <location>
        <begin position="400"/>
        <end position="488"/>
    </location>
</feature>
<organism evidence="11 12">
    <name type="scientific">Oryctes borbonicus</name>
    <dbReference type="NCBI Taxonomy" id="1629725"/>
    <lineage>
        <taxon>Eukaryota</taxon>
        <taxon>Metazoa</taxon>
        <taxon>Ecdysozoa</taxon>
        <taxon>Arthropoda</taxon>
        <taxon>Hexapoda</taxon>
        <taxon>Insecta</taxon>
        <taxon>Pterygota</taxon>
        <taxon>Neoptera</taxon>
        <taxon>Endopterygota</taxon>
        <taxon>Coleoptera</taxon>
        <taxon>Polyphaga</taxon>
        <taxon>Scarabaeiformia</taxon>
        <taxon>Scarabaeidae</taxon>
        <taxon>Dynastinae</taxon>
        <taxon>Oryctes</taxon>
    </lineage>
</organism>
<evidence type="ECO:0000256" key="2">
    <source>
        <dbReference type="ARBA" id="ARBA00022737"/>
    </source>
</evidence>
<dbReference type="InterPro" id="IPR003598">
    <property type="entry name" value="Ig_sub2"/>
</dbReference>
<dbReference type="CDD" id="cd00063">
    <property type="entry name" value="FN3"/>
    <property type="match status" value="1"/>
</dbReference>
<feature type="region of interest" description="Disordered" evidence="7">
    <location>
        <begin position="929"/>
        <end position="968"/>
    </location>
</feature>
<feature type="compositionally biased region" description="Low complexity" evidence="7">
    <location>
        <begin position="954"/>
        <end position="968"/>
    </location>
</feature>
<dbReference type="InterPro" id="IPR007110">
    <property type="entry name" value="Ig-like_dom"/>
</dbReference>
<dbReference type="GO" id="GO:0005886">
    <property type="term" value="C:plasma membrane"/>
    <property type="evidence" value="ECO:0007669"/>
    <property type="project" value="TreeGrafter"/>
</dbReference>
<feature type="domain" description="Ig-like" evidence="9">
    <location>
        <begin position="295"/>
        <end position="385"/>
    </location>
</feature>
<dbReference type="PANTHER" id="PTHR11640:SF31">
    <property type="entry name" value="IRREGULAR CHIASM C-ROUGHEST PROTEIN-RELATED"/>
    <property type="match status" value="1"/>
</dbReference>
<feature type="domain" description="Ig-like" evidence="9">
    <location>
        <begin position="589"/>
        <end position="688"/>
    </location>
</feature>
<keyword evidence="4" id="KW-1015">Disulfide bond</keyword>
<dbReference type="SMART" id="SM00408">
    <property type="entry name" value="IGc2"/>
    <property type="match status" value="6"/>
</dbReference>
<comment type="caution">
    <text evidence="11">The sequence shown here is derived from an EMBL/GenBank/DDBJ whole genome shotgun (WGS) entry which is preliminary data.</text>
</comment>
<evidence type="ECO:0000256" key="3">
    <source>
        <dbReference type="ARBA" id="ARBA00023136"/>
    </source>
</evidence>
<dbReference type="InterPro" id="IPR003599">
    <property type="entry name" value="Ig_sub"/>
</dbReference>
<dbReference type="EMBL" id="LJIG01022859">
    <property type="protein sequence ID" value="KRT78353.1"/>
    <property type="molecule type" value="Genomic_DNA"/>
</dbReference>
<keyword evidence="3 8" id="KW-0472">Membrane</keyword>
<evidence type="ECO:0000256" key="4">
    <source>
        <dbReference type="ARBA" id="ARBA00023157"/>
    </source>
</evidence>
<dbReference type="SMART" id="SM00409">
    <property type="entry name" value="IG"/>
    <property type="match status" value="6"/>
</dbReference>
<dbReference type="InterPro" id="IPR013162">
    <property type="entry name" value="CD80_C2-set"/>
</dbReference>
<keyword evidence="6" id="KW-0393">Immunoglobulin domain</keyword>
<sequence length="968" mass="106486">PGLPYIEGYTEGETIRRGQTVELICRSRGGNPPAQLIWYKNGEQIRMAYRTAGRISENVYTFTADASDNKARYKCEASNIMSKAPLKAEIDMTVLFSPAHVTISGPTEARVGDPVPLTCTTANSNPPAEIKWMVAGKQIRNATSRTVVSPEGGWITTSNITAMVEPNKRSLVVICHGLNMQLTENVVSTHTINVLYPPSQPFIHGYTEGHFIHVGSVQKISCTSSGGNPLATLTWYKNDKKIHSTIRKNDRSVTAEVTILANVTDNEARYRCEAANSATEIPLFETITMSVLFPPETVKIRKEPLEFKPNTQAVLTCDSSSSNPPAKLSWWREGIPVQGAVNTTKPGLHGGKVSSIEIKLNITEQLNGVVYTCQATNEAMQRSVHDALILQVLYKPVFDPDNEKIVTGIETEPLIMSLKADGNPQKISYTWTKDGLPIMQKDSRTGVDRIISDGPTLNITKLSRFDAGVYSCEAINSQGNSIANINITVQFPAAVTAVSENVIVKPEEDATLSCTAEGNPISDDTITWSRDDIPDFNAKTSVMYDKNGTSYLRISKVAREDMGNFKCSVNNGIGKTSSRNVLLIVKHKPEMDQSPMYLKFASDAGNMGKLTCRSQASPLARYSWSRNGSPVSANTTGKYYTTFKQIDQLISESTLIITHVTSADYGNYECVARNEMGFSTSSPRLEITSAPDIPSSLSIVNVTHDSVALSWIPGFNGGMVASYRIRYRQIQEENYKYEDVPLSSETKYTVKGLDINTGYIFSIMAMNKLGNSRFMPDIVAAKTSIFMDSAEKITPEDLLEKQDLPKIVIVSVSIIGVTLLLVNIGLVLGCVYKKRVKGIRDQNIQNSKSATIEMYAPSSYNDTVTGETLSSVSEKSETYSNEGSNNEYVDEGRKQAASTYLMDQQEYPGPYPACLGYEMQIQPNVAHKTHTLPHPHHHHLHAAQDKNRSRDDQSLGYHGSMSSSLHSS</sequence>
<dbReference type="InterPro" id="IPR036116">
    <property type="entry name" value="FN3_sf"/>
</dbReference>
<keyword evidence="2" id="KW-0677">Repeat</keyword>
<evidence type="ECO:0000256" key="1">
    <source>
        <dbReference type="ARBA" id="ARBA00004479"/>
    </source>
</evidence>
<dbReference type="SUPFAM" id="SSF48726">
    <property type="entry name" value="Immunoglobulin"/>
    <property type="match status" value="6"/>
</dbReference>
<dbReference type="FunFam" id="2.60.40.10:FF:001273">
    <property type="entry name" value="Hibris, isoform B"/>
    <property type="match status" value="1"/>
</dbReference>
<dbReference type="InterPro" id="IPR013783">
    <property type="entry name" value="Ig-like_fold"/>
</dbReference>
<accession>A0A0T6ATC5</accession>
<feature type="domain" description="Ig-like" evidence="9">
    <location>
        <begin position="492"/>
        <end position="582"/>
    </location>
</feature>
<dbReference type="InterPro" id="IPR003961">
    <property type="entry name" value="FN3_dom"/>
</dbReference>
<feature type="domain" description="Fibronectin type-III" evidence="10">
    <location>
        <begin position="693"/>
        <end position="786"/>
    </location>
</feature>
<gene>
    <name evidence="11" type="ORF">AMK59_6523</name>
</gene>
<dbReference type="SMART" id="SM00060">
    <property type="entry name" value="FN3"/>
    <property type="match status" value="1"/>
</dbReference>
<keyword evidence="5" id="KW-0325">Glycoprotein</keyword>
<dbReference type="Pfam" id="PF07679">
    <property type="entry name" value="I-set"/>
    <property type="match status" value="1"/>
</dbReference>
<dbReference type="InterPro" id="IPR036179">
    <property type="entry name" value="Ig-like_dom_sf"/>
</dbReference>
<feature type="compositionally biased region" description="Basic residues" evidence="7">
    <location>
        <begin position="929"/>
        <end position="941"/>
    </location>
</feature>
<feature type="compositionally biased region" description="Polar residues" evidence="7">
    <location>
        <begin position="863"/>
        <end position="887"/>
    </location>
</feature>
<feature type="domain" description="Ig-like" evidence="9">
    <location>
        <begin position="201"/>
        <end position="288"/>
    </location>
</feature>
<feature type="region of interest" description="Disordered" evidence="7">
    <location>
        <begin position="863"/>
        <end position="891"/>
    </location>
</feature>
<dbReference type="PROSITE" id="PS50853">
    <property type="entry name" value="FN3"/>
    <property type="match status" value="1"/>
</dbReference>
<dbReference type="Gene3D" id="2.60.40.10">
    <property type="entry name" value="Immunoglobulins"/>
    <property type="match status" value="8"/>
</dbReference>
<dbReference type="PANTHER" id="PTHR11640">
    <property type="entry name" value="NEPHRIN"/>
    <property type="match status" value="1"/>
</dbReference>
<dbReference type="Proteomes" id="UP000051574">
    <property type="component" value="Unassembled WGS sequence"/>
</dbReference>
<dbReference type="GO" id="GO:0009653">
    <property type="term" value="P:anatomical structure morphogenesis"/>
    <property type="evidence" value="ECO:0007669"/>
    <property type="project" value="UniProtKB-ARBA"/>
</dbReference>
<feature type="domain" description="Ig-like" evidence="9">
    <location>
        <begin position="98"/>
        <end position="138"/>
    </location>
</feature>
<evidence type="ECO:0000256" key="6">
    <source>
        <dbReference type="ARBA" id="ARBA00023319"/>
    </source>
</evidence>
<feature type="non-terminal residue" evidence="11">
    <location>
        <position position="1"/>
    </location>
</feature>
<dbReference type="AlphaFoldDB" id="A0A0T6ATC5"/>
<evidence type="ECO:0000259" key="10">
    <source>
        <dbReference type="PROSITE" id="PS50853"/>
    </source>
</evidence>
<feature type="transmembrane region" description="Helical" evidence="8">
    <location>
        <begin position="807"/>
        <end position="832"/>
    </location>
</feature>
<dbReference type="GO" id="GO:0098609">
    <property type="term" value="P:cell-cell adhesion"/>
    <property type="evidence" value="ECO:0007669"/>
    <property type="project" value="TreeGrafter"/>
</dbReference>
<proteinExistence type="predicted"/>
<evidence type="ECO:0000313" key="12">
    <source>
        <dbReference type="Proteomes" id="UP000051574"/>
    </source>
</evidence>
<keyword evidence="8" id="KW-0812">Transmembrane</keyword>
<protein>
    <submittedName>
        <fullName evidence="11">Immunoglobulin</fullName>
    </submittedName>
</protein>
<dbReference type="GO" id="GO:0030154">
    <property type="term" value="P:cell differentiation"/>
    <property type="evidence" value="ECO:0007669"/>
    <property type="project" value="UniProtKB-ARBA"/>
</dbReference>
<evidence type="ECO:0000256" key="5">
    <source>
        <dbReference type="ARBA" id="ARBA00023180"/>
    </source>
</evidence>
<dbReference type="CDD" id="cd00096">
    <property type="entry name" value="Ig"/>
    <property type="match status" value="1"/>
</dbReference>
<comment type="subcellular location">
    <subcellularLocation>
        <location evidence="1">Membrane</location>
        <topology evidence="1">Single-pass type I membrane protein</topology>
    </subcellularLocation>
</comment>
<dbReference type="SUPFAM" id="SSF49265">
    <property type="entry name" value="Fibronectin type III"/>
    <property type="match status" value="1"/>
</dbReference>
<evidence type="ECO:0000313" key="11">
    <source>
        <dbReference type="EMBL" id="KRT78353.1"/>
    </source>
</evidence>
<dbReference type="Pfam" id="PF00041">
    <property type="entry name" value="fn3"/>
    <property type="match status" value="1"/>
</dbReference>